<keyword evidence="2" id="KW-1185">Reference proteome</keyword>
<evidence type="ECO:0000313" key="2">
    <source>
        <dbReference type="Proteomes" id="UP001056778"/>
    </source>
</evidence>
<accession>A0ACB9TD23</accession>
<dbReference type="EMBL" id="CM043017">
    <property type="protein sequence ID" value="KAI4464657.1"/>
    <property type="molecule type" value="Genomic_DNA"/>
</dbReference>
<sequence>MFNRSSLFLKRISKHVAYNHQTVPGENLPWSIKSIWGMTIRMAIFYGIGFAAPFGIGGKTLLANYLADLNINLPEDLKPTKGLRIVEYDLNNIMINGENSNVDVQIWDASGDEKYNSFWCIFRKNIDGVVFVYSQEDELGVRKLDYMYNYFVSQPNRSLKSCLVCCVQAEENNARLSSVFSKMSQIAVNLENQGEKFKQDFSKYVVSVVSTMSNK</sequence>
<gene>
    <name evidence="1" type="ORF">MML48_3g00005014</name>
</gene>
<evidence type="ECO:0000313" key="1">
    <source>
        <dbReference type="EMBL" id="KAI4464657.1"/>
    </source>
</evidence>
<comment type="caution">
    <text evidence="1">The sequence shown here is derived from an EMBL/GenBank/DDBJ whole genome shotgun (WGS) entry which is preliminary data.</text>
</comment>
<proteinExistence type="predicted"/>
<name>A0ACB9TD23_HOLOL</name>
<organism evidence="1 2">
    <name type="scientific">Holotrichia oblita</name>
    <name type="common">Chafer beetle</name>
    <dbReference type="NCBI Taxonomy" id="644536"/>
    <lineage>
        <taxon>Eukaryota</taxon>
        <taxon>Metazoa</taxon>
        <taxon>Ecdysozoa</taxon>
        <taxon>Arthropoda</taxon>
        <taxon>Hexapoda</taxon>
        <taxon>Insecta</taxon>
        <taxon>Pterygota</taxon>
        <taxon>Neoptera</taxon>
        <taxon>Endopterygota</taxon>
        <taxon>Coleoptera</taxon>
        <taxon>Polyphaga</taxon>
        <taxon>Scarabaeiformia</taxon>
        <taxon>Scarabaeidae</taxon>
        <taxon>Melolonthinae</taxon>
        <taxon>Holotrichia</taxon>
    </lineage>
</organism>
<dbReference type="Proteomes" id="UP001056778">
    <property type="component" value="Chromosome 3"/>
</dbReference>
<protein>
    <submittedName>
        <fullName evidence="1">Drab5-related</fullName>
    </submittedName>
</protein>
<reference evidence="1" key="1">
    <citation type="submission" date="2022-04" db="EMBL/GenBank/DDBJ databases">
        <title>Chromosome-scale genome assembly of Holotrichia oblita Faldermann.</title>
        <authorList>
            <person name="Rongchong L."/>
        </authorList>
    </citation>
    <scope>NUCLEOTIDE SEQUENCE</scope>
    <source>
        <strain evidence="1">81SQS9</strain>
    </source>
</reference>